<proteinExistence type="inferred from homology"/>
<keyword evidence="5 6" id="KW-0472">Membrane</keyword>
<dbReference type="RefSeq" id="WP_204979019.1">
    <property type="nucleotide sequence ID" value="NZ_JBHTII010000002.1"/>
</dbReference>
<feature type="transmembrane region" description="Helical" evidence="6">
    <location>
        <begin position="159"/>
        <end position="179"/>
    </location>
</feature>
<gene>
    <name evidence="7" type="ORF">ACFQ0P_12595</name>
</gene>
<feature type="transmembrane region" description="Helical" evidence="6">
    <location>
        <begin position="59"/>
        <end position="77"/>
    </location>
</feature>
<feature type="transmembrane region" description="Helical" evidence="6">
    <location>
        <begin position="191"/>
        <end position="211"/>
    </location>
</feature>
<reference evidence="8" key="1">
    <citation type="journal article" date="2019" name="Int. J. Syst. Evol. Microbiol.">
        <title>The Global Catalogue of Microorganisms (GCM) 10K type strain sequencing project: providing services to taxonomists for standard genome sequencing and annotation.</title>
        <authorList>
            <consortium name="The Broad Institute Genomics Platform"/>
            <consortium name="The Broad Institute Genome Sequencing Center for Infectious Disease"/>
            <person name="Wu L."/>
            <person name="Ma J."/>
        </authorList>
    </citation>
    <scope>NUCLEOTIDE SEQUENCE [LARGE SCALE GENOMIC DNA]</scope>
    <source>
        <strain evidence="8">CCUG 54523</strain>
    </source>
</reference>
<dbReference type="Pfam" id="PF07947">
    <property type="entry name" value="YhhN"/>
    <property type="match status" value="1"/>
</dbReference>
<organism evidence="7 8">
    <name type="scientific">Microbacterium insulae</name>
    <dbReference type="NCBI Taxonomy" id="483014"/>
    <lineage>
        <taxon>Bacteria</taxon>
        <taxon>Bacillati</taxon>
        <taxon>Actinomycetota</taxon>
        <taxon>Actinomycetes</taxon>
        <taxon>Micrococcales</taxon>
        <taxon>Microbacteriaceae</taxon>
        <taxon>Microbacterium</taxon>
    </lineage>
</organism>
<evidence type="ECO:0000256" key="4">
    <source>
        <dbReference type="ARBA" id="ARBA00022989"/>
    </source>
</evidence>
<dbReference type="PANTHER" id="PTHR31885">
    <property type="entry name" value="GH04784P"/>
    <property type="match status" value="1"/>
</dbReference>
<evidence type="ECO:0000256" key="6">
    <source>
        <dbReference type="SAM" id="Phobius"/>
    </source>
</evidence>
<evidence type="ECO:0000256" key="5">
    <source>
        <dbReference type="ARBA" id="ARBA00023136"/>
    </source>
</evidence>
<name>A0ABW3AJW1_9MICO</name>
<sequence length="229" mass="24582">MSRLWIAFIPFAFASVVHVWTLAVDATDAAGPTKLMLMPFLALAVVWAGHREWTTAHTVLVTAIGLAWIGDGAGPLFPGADTLPLMLLFFALAHLCYIWLFWRVLPVRRLPWWAAIYAAWFVTLLAVLWNDLGALLVPVAAYGLLLAGTAASAARCHPLIASGGASFLLADSVLAFELFRPEALPAWSSPVVMTMYCLGQGLLAAGVIVSVRERAVSSQPSTVRAEAIA</sequence>
<dbReference type="PANTHER" id="PTHR31885:SF6">
    <property type="entry name" value="GH04784P"/>
    <property type="match status" value="1"/>
</dbReference>
<dbReference type="Proteomes" id="UP001597055">
    <property type="component" value="Unassembled WGS sequence"/>
</dbReference>
<evidence type="ECO:0000256" key="2">
    <source>
        <dbReference type="ARBA" id="ARBA00007375"/>
    </source>
</evidence>
<dbReference type="EMBL" id="JBHTII010000002">
    <property type="protein sequence ID" value="MFD0791242.1"/>
    <property type="molecule type" value="Genomic_DNA"/>
</dbReference>
<dbReference type="InterPro" id="IPR012506">
    <property type="entry name" value="TMEM86B-like"/>
</dbReference>
<evidence type="ECO:0000313" key="8">
    <source>
        <dbReference type="Proteomes" id="UP001597055"/>
    </source>
</evidence>
<keyword evidence="4 6" id="KW-1133">Transmembrane helix</keyword>
<feature type="transmembrane region" description="Helical" evidence="6">
    <location>
        <begin position="83"/>
        <end position="105"/>
    </location>
</feature>
<feature type="transmembrane region" description="Helical" evidence="6">
    <location>
        <begin position="135"/>
        <end position="154"/>
    </location>
</feature>
<protein>
    <submittedName>
        <fullName evidence="7">Lysoplasmalogenase family protein</fullName>
    </submittedName>
</protein>
<accession>A0ABW3AJW1</accession>
<evidence type="ECO:0000256" key="3">
    <source>
        <dbReference type="ARBA" id="ARBA00022692"/>
    </source>
</evidence>
<keyword evidence="3 6" id="KW-0812">Transmembrane</keyword>
<keyword evidence="8" id="KW-1185">Reference proteome</keyword>
<evidence type="ECO:0000313" key="7">
    <source>
        <dbReference type="EMBL" id="MFD0791242.1"/>
    </source>
</evidence>
<comment type="caution">
    <text evidence="7">The sequence shown here is derived from an EMBL/GenBank/DDBJ whole genome shotgun (WGS) entry which is preliminary data.</text>
</comment>
<feature type="transmembrane region" description="Helical" evidence="6">
    <location>
        <begin position="112"/>
        <end position="129"/>
    </location>
</feature>
<feature type="transmembrane region" description="Helical" evidence="6">
    <location>
        <begin position="29"/>
        <end position="47"/>
    </location>
</feature>
<comment type="subcellular location">
    <subcellularLocation>
        <location evidence="1">Membrane</location>
        <topology evidence="1">Multi-pass membrane protein</topology>
    </subcellularLocation>
</comment>
<evidence type="ECO:0000256" key="1">
    <source>
        <dbReference type="ARBA" id="ARBA00004141"/>
    </source>
</evidence>
<comment type="similarity">
    <text evidence="2">Belongs to the TMEM86 family.</text>
</comment>